<sequence>MAKLTGTKVITNKVRLSFVHVLEPHAFEGQEPKYSTMVLIPKDDKETLGAIKKAIEAAYEAGKNDKLKGVKPKNLKVTLRDADEEFDTEEEFPELKGMMFINVSSKTKPQVVKREEGILVKTDSADDVYSGVYAVVSMNFYAFNTAGNKGVSAGLNNILTTCKGDFLGGRANAESDFGDLDWDDDEDDTDSIFG</sequence>
<dbReference type="RefSeq" id="WP_069664187.1">
    <property type="nucleotide sequence ID" value="NZ_JBHUJJ010000001.1"/>
</dbReference>
<comment type="caution">
    <text evidence="1">The sequence shown here is derived from an EMBL/GenBank/DDBJ whole genome shotgun (WGS) entry which is preliminary data.</text>
</comment>
<dbReference type="InterPro" id="IPR012340">
    <property type="entry name" value="NA-bd_OB-fold"/>
</dbReference>
<keyword evidence="2" id="KW-1185">Reference proteome</keyword>
<dbReference type="SUPFAM" id="SSF50249">
    <property type="entry name" value="Nucleic acid-binding proteins"/>
    <property type="match status" value="1"/>
</dbReference>
<evidence type="ECO:0000313" key="2">
    <source>
        <dbReference type="Proteomes" id="UP000095094"/>
    </source>
</evidence>
<dbReference type="Proteomes" id="UP000095094">
    <property type="component" value="Unassembled WGS sequence"/>
</dbReference>
<name>A0A1E5GID4_9ENTE</name>
<dbReference type="EMBL" id="MIJY01000034">
    <property type="protein sequence ID" value="OEG12486.1"/>
    <property type="molecule type" value="Genomic_DNA"/>
</dbReference>
<dbReference type="Gene3D" id="2.40.50.140">
    <property type="entry name" value="Nucleic acid-binding proteins"/>
    <property type="match status" value="1"/>
</dbReference>
<dbReference type="OrthoDB" id="9786575at2"/>
<dbReference type="PATRIC" id="fig|332950.4.peg.2049"/>
<gene>
    <name evidence="1" type="ORF">BCR25_08085</name>
</gene>
<organism evidence="1 2">
    <name type="scientific">Enterococcus termitis</name>
    <dbReference type="NCBI Taxonomy" id="332950"/>
    <lineage>
        <taxon>Bacteria</taxon>
        <taxon>Bacillati</taxon>
        <taxon>Bacillota</taxon>
        <taxon>Bacilli</taxon>
        <taxon>Lactobacillales</taxon>
        <taxon>Enterococcaceae</taxon>
        <taxon>Enterococcus</taxon>
    </lineage>
</organism>
<proteinExistence type="predicted"/>
<accession>A0A1E5GID4</accession>
<evidence type="ECO:0008006" key="3">
    <source>
        <dbReference type="Google" id="ProtNLM"/>
    </source>
</evidence>
<evidence type="ECO:0000313" key="1">
    <source>
        <dbReference type="EMBL" id="OEG12486.1"/>
    </source>
</evidence>
<dbReference type="AlphaFoldDB" id="A0A1E5GID4"/>
<reference evidence="2" key="1">
    <citation type="submission" date="2016-09" db="EMBL/GenBank/DDBJ databases">
        <authorList>
            <person name="Gulvik C.A."/>
        </authorList>
    </citation>
    <scope>NUCLEOTIDE SEQUENCE [LARGE SCALE GENOMIC DNA]</scope>
    <source>
        <strain evidence="2">LMG 8895</strain>
    </source>
</reference>
<dbReference type="Pfam" id="PF10991">
    <property type="entry name" value="Enc34_ssDNA-bd"/>
    <property type="match status" value="1"/>
</dbReference>
<protein>
    <recommendedName>
        <fullName evidence="3">Phage protein</fullName>
    </recommendedName>
</protein>
<dbReference type="InterPro" id="IPR022595">
    <property type="entry name" value="Enc34_ssDNA-bd"/>
</dbReference>